<dbReference type="Proteomes" id="UP000429607">
    <property type="component" value="Unassembled WGS sequence"/>
</dbReference>
<feature type="signal peptide" evidence="2">
    <location>
        <begin position="1"/>
        <end position="23"/>
    </location>
</feature>
<comment type="caution">
    <text evidence="3">The sequence shown here is derived from an EMBL/GenBank/DDBJ whole genome shotgun (WGS) entry which is preliminary data.</text>
</comment>
<evidence type="ECO:0008006" key="7">
    <source>
        <dbReference type="Google" id="ProtNLM"/>
    </source>
</evidence>
<reference evidence="3 5" key="1">
    <citation type="submission" date="2018-09" db="EMBL/GenBank/DDBJ databases">
        <title>Genomic investigation of the strawberry pathogen Phytophthora fragariae indicates pathogenicity is determined by transcriptional variation in three key races.</title>
        <authorList>
            <person name="Adams T.M."/>
            <person name="Armitage A.D."/>
            <person name="Sobczyk M.K."/>
            <person name="Bates H.J."/>
            <person name="Dunwell J.M."/>
            <person name="Nellist C.F."/>
            <person name="Harrison R.J."/>
        </authorList>
    </citation>
    <scope>NUCLEOTIDE SEQUENCE [LARGE SCALE GENOMIC DNA]</scope>
    <source>
        <strain evidence="3 5">SCRP249</strain>
        <strain evidence="4 6">SCRP333</strain>
    </source>
</reference>
<dbReference type="EMBL" id="QXFV01002792">
    <property type="protein sequence ID" value="KAE8983308.1"/>
    <property type="molecule type" value="Genomic_DNA"/>
</dbReference>
<organism evidence="3 5">
    <name type="scientific">Phytophthora rubi</name>
    <dbReference type="NCBI Taxonomy" id="129364"/>
    <lineage>
        <taxon>Eukaryota</taxon>
        <taxon>Sar</taxon>
        <taxon>Stramenopiles</taxon>
        <taxon>Oomycota</taxon>
        <taxon>Peronosporomycetes</taxon>
        <taxon>Peronosporales</taxon>
        <taxon>Peronosporaceae</taxon>
        <taxon>Phytophthora</taxon>
    </lineage>
</organism>
<sequence>MKVSKFAVTMSVVAALGQAAVNADDPKPTPTPIESTTIDSSTKSADAHEGHEYQEQYGKKDEDCDDHAINGNDFNVYGYGKYGNDFGYGYGGGYYGYDPSVYNYAYAYGLGQPYSYGYGGYYGQPYGYGDNYGFDGCKNDHDKHRHHGHKKYGYSY</sequence>
<evidence type="ECO:0000313" key="6">
    <source>
        <dbReference type="Proteomes" id="UP000434957"/>
    </source>
</evidence>
<feature type="region of interest" description="Disordered" evidence="1">
    <location>
        <begin position="23"/>
        <end position="64"/>
    </location>
</feature>
<name>A0A6A3IRE9_9STRA</name>
<feature type="compositionally biased region" description="Polar residues" evidence="1">
    <location>
        <begin position="32"/>
        <end position="44"/>
    </location>
</feature>
<dbReference type="Proteomes" id="UP000434957">
    <property type="component" value="Unassembled WGS sequence"/>
</dbReference>
<evidence type="ECO:0000256" key="1">
    <source>
        <dbReference type="SAM" id="MobiDB-lite"/>
    </source>
</evidence>
<feature type="compositionally biased region" description="Basic and acidic residues" evidence="1">
    <location>
        <begin position="45"/>
        <end position="64"/>
    </location>
</feature>
<evidence type="ECO:0000313" key="3">
    <source>
        <dbReference type="EMBL" id="KAE8983308.1"/>
    </source>
</evidence>
<dbReference type="EMBL" id="QXFT01003010">
    <property type="protein sequence ID" value="KAE9290366.1"/>
    <property type="molecule type" value="Genomic_DNA"/>
</dbReference>
<evidence type="ECO:0000313" key="4">
    <source>
        <dbReference type="EMBL" id="KAE9290366.1"/>
    </source>
</evidence>
<dbReference type="AlphaFoldDB" id="A0A6A3IRE9"/>
<feature type="chain" id="PRO_5036379765" description="RxLR effector protein" evidence="2">
    <location>
        <begin position="24"/>
        <end position="156"/>
    </location>
</feature>
<evidence type="ECO:0000256" key="2">
    <source>
        <dbReference type="SAM" id="SignalP"/>
    </source>
</evidence>
<accession>A0A6A3IRE9</accession>
<keyword evidence="6" id="KW-1185">Reference proteome</keyword>
<evidence type="ECO:0000313" key="5">
    <source>
        <dbReference type="Proteomes" id="UP000429607"/>
    </source>
</evidence>
<keyword evidence="2" id="KW-0732">Signal</keyword>
<gene>
    <name evidence="3" type="ORF">PR001_g23480</name>
    <name evidence="4" type="ORF">PR003_g25310</name>
</gene>
<proteinExistence type="predicted"/>
<protein>
    <recommendedName>
        <fullName evidence="7">RxLR effector protein</fullName>
    </recommendedName>
</protein>